<protein>
    <submittedName>
        <fullName evidence="1">Uncharacterized protein</fullName>
    </submittedName>
</protein>
<reference evidence="1" key="1">
    <citation type="journal article" date="2023" name="Mol. Phylogenet. Evol.">
        <title>Genome-scale phylogeny and comparative genomics of the fungal order Sordariales.</title>
        <authorList>
            <person name="Hensen N."/>
            <person name="Bonometti L."/>
            <person name="Westerberg I."/>
            <person name="Brannstrom I.O."/>
            <person name="Guillou S."/>
            <person name="Cros-Aarteil S."/>
            <person name="Calhoun S."/>
            <person name="Haridas S."/>
            <person name="Kuo A."/>
            <person name="Mondo S."/>
            <person name="Pangilinan J."/>
            <person name="Riley R."/>
            <person name="LaButti K."/>
            <person name="Andreopoulos B."/>
            <person name="Lipzen A."/>
            <person name="Chen C."/>
            <person name="Yan M."/>
            <person name="Daum C."/>
            <person name="Ng V."/>
            <person name="Clum A."/>
            <person name="Steindorff A."/>
            <person name="Ohm R.A."/>
            <person name="Martin F."/>
            <person name="Silar P."/>
            <person name="Natvig D.O."/>
            <person name="Lalanne C."/>
            <person name="Gautier V."/>
            <person name="Ament-Velasquez S.L."/>
            <person name="Kruys A."/>
            <person name="Hutchinson M.I."/>
            <person name="Powell A.J."/>
            <person name="Barry K."/>
            <person name="Miller A.N."/>
            <person name="Grigoriev I.V."/>
            <person name="Debuchy R."/>
            <person name="Gladieux P."/>
            <person name="Hiltunen Thoren M."/>
            <person name="Johannesson H."/>
        </authorList>
    </citation>
    <scope>NUCLEOTIDE SEQUENCE</scope>
    <source>
        <strain evidence="1">PSN309</strain>
    </source>
</reference>
<evidence type="ECO:0000313" key="2">
    <source>
        <dbReference type="Proteomes" id="UP001302126"/>
    </source>
</evidence>
<comment type="caution">
    <text evidence="1">The sequence shown here is derived from an EMBL/GenBank/DDBJ whole genome shotgun (WGS) entry which is preliminary data.</text>
</comment>
<dbReference type="AlphaFoldDB" id="A0AAN6WT42"/>
<gene>
    <name evidence="1" type="ORF">QBC35DRAFT_451876</name>
</gene>
<evidence type="ECO:0000313" key="1">
    <source>
        <dbReference type="EMBL" id="KAK4187863.1"/>
    </source>
</evidence>
<name>A0AAN6WT42_9PEZI</name>
<keyword evidence="2" id="KW-1185">Reference proteome</keyword>
<dbReference type="Proteomes" id="UP001302126">
    <property type="component" value="Unassembled WGS sequence"/>
</dbReference>
<organism evidence="1 2">
    <name type="scientific">Podospora australis</name>
    <dbReference type="NCBI Taxonomy" id="1536484"/>
    <lineage>
        <taxon>Eukaryota</taxon>
        <taxon>Fungi</taxon>
        <taxon>Dikarya</taxon>
        <taxon>Ascomycota</taxon>
        <taxon>Pezizomycotina</taxon>
        <taxon>Sordariomycetes</taxon>
        <taxon>Sordariomycetidae</taxon>
        <taxon>Sordariales</taxon>
        <taxon>Podosporaceae</taxon>
        <taxon>Podospora</taxon>
    </lineage>
</organism>
<proteinExistence type="predicted"/>
<dbReference type="InterPro" id="IPR020301">
    <property type="entry name" value="Mrx7"/>
</dbReference>
<dbReference type="EMBL" id="MU864396">
    <property type="protein sequence ID" value="KAK4187863.1"/>
    <property type="molecule type" value="Genomic_DNA"/>
</dbReference>
<reference evidence="1" key="2">
    <citation type="submission" date="2023-05" db="EMBL/GenBank/DDBJ databases">
        <authorList>
            <consortium name="Lawrence Berkeley National Laboratory"/>
            <person name="Steindorff A."/>
            <person name="Hensen N."/>
            <person name="Bonometti L."/>
            <person name="Westerberg I."/>
            <person name="Brannstrom I.O."/>
            <person name="Guillou S."/>
            <person name="Cros-Aarteil S."/>
            <person name="Calhoun S."/>
            <person name="Haridas S."/>
            <person name="Kuo A."/>
            <person name="Mondo S."/>
            <person name="Pangilinan J."/>
            <person name="Riley R."/>
            <person name="Labutti K."/>
            <person name="Andreopoulos B."/>
            <person name="Lipzen A."/>
            <person name="Chen C."/>
            <person name="Yanf M."/>
            <person name="Daum C."/>
            <person name="Ng V."/>
            <person name="Clum A."/>
            <person name="Ohm R."/>
            <person name="Martin F."/>
            <person name="Silar P."/>
            <person name="Natvig D."/>
            <person name="Lalanne C."/>
            <person name="Gautier V."/>
            <person name="Ament-Velasquez S.L."/>
            <person name="Kruys A."/>
            <person name="Hutchinson M.I."/>
            <person name="Powell A.J."/>
            <person name="Barry K."/>
            <person name="Miller A.N."/>
            <person name="Grigoriev I.V."/>
            <person name="Debuchy R."/>
            <person name="Gladieux P."/>
            <person name="Thoren M.H."/>
            <person name="Johannesson H."/>
        </authorList>
    </citation>
    <scope>NUCLEOTIDE SEQUENCE</scope>
    <source>
        <strain evidence="1">PSN309</strain>
    </source>
</reference>
<sequence length="93" mass="10393">MAWARIFWAAFMKVEDLIVAQILRSPGFHRGVGRIHKSVEELRYGRSVHEPLKQGEATADPTRGQGGGFLKHFVDELKNQARGTPTDVAPPKK</sequence>
<accession>A0AAN6WT42</accession>
<dbReference type="Pfam" id="PF10906">
    <property type="entry name" value="Mrx7"/>
    <property type="match status" value="1"/>
</dbReference>